<dbReference type="OrthoDB" id="6396at2157"/>
<evidence type="ECO:0000256" key="3">
    <source>
        <dbReference type="ARBA" id="ARBA00022806"/>
    </source>
</evidence>
<dbReference type="GO" id="GO:0004386">
    <property type="term" value="F:helicase activity"/>
    <property type="evidence" value="ECO:0007669"/>
    <property type="project" value="UniProtKB-KW"/>
</dbReference>
<proteinExistence type="predicted"/>
<name>A0A1H1FYL3_NATTX</name>
<dbReference type="InterPro" id="IPR049730">
    <property type="entry name" value="SNF2/RAD54-like_C"/>
</dbReference>
<dbReference type="InterPro" id="IPR001650">
    <property type="entry name" value="Helicase_C-like"/>
</dbReference>
<reference evidence="10" key="1">
    <citation type="submission" date="2016-10" db="EMBL/GenBank/DDBJ databases">
        <authorList>
            <person name="Varghese N."/>
            <person name="Submissions S."/>
        </authorList>
    </citation>
    <scope>NUCLEOTIDE SEQUENCE [LARGE SCALE GENOMIC DNA]</scope>
    <source>
        <strain evidence="10">DSM 24767</strain>
    </source>
</reference>
<evidence type="ECO:0000256" key="1">
    <source>
        <dbReference type="ARBA" id="ARBA00022741"/>
    </source>
</evidence>
<gene>
    <name evidence="9" type="ORF">SAMN04489842_2173</name>
</gene>
<evidence type="ECO:0000313" key="10">
    <source>
        <dbReference type="Proteomes" id="UP000198848"/>
    </source>
</evidence>
<protein>
    <submittedName>
        <fullName evidence="9">Superfamily II DNA or RNA helicase, SNF2 family</fullName>
    </submittedName>
</protein>
<feature type="domain" description="Helicase ATP-binding" evidence="7">
    <location>
        <begin position="109"/>
        <end position="287"/>
    </location>
</feature>
<keyword evidence="4" id="KW-0067">ATP-binding</keyword>
<dbReference type="SMART" id="SM00490">
    <property type="entry name" value="HELICc"/>
    <property type="match status" value="1"/>
</dbReference>
<dbReference type="InterPro" id="IPR038718">
    <property type="entry name" value="SNF2-like_sf"/>
</dbReference>
<dbReference type="Gene3D" id="3.40.50.10810">
    <property type="entry name" value="Tandem AAA-ATPase domain"/>
    <property type="match status" value="1"/>
</dbReference>
<dbReference type="RefSeq" id="WP_090381454.1">
    <property type="nucleotide sequence ID" value="NZ_FNLC01000002.1"/>
</dbReference>
<evidence type="ECO:0000256" key="2">
    <source>
        <dbReference type="ARBA" id="ARBA00022801"/>
    </source>
</evidence>
<feature type="compositionally biased region" description="Basic and acidic residues" evidence="6">
    <location>
        <begin position="890"/>
        <end position="917"/>
    </location>
</feature>
<dbReference type="STRING" id="1095778.SAMN04489842_2173"/>
<dbReference type="GO" id="GO:0016787">
    <property type="term" value="F:hydrolase activity"/>
    <property type="evidence" value="ECO:0007669"/>
    <property type="project" value="UniProtKB-KW"/>
</dbReference>
<evidence type="ECO:0000256" key="4">
    <source>
        <dbReference type="ARBA" id="ARBA00022840"/>
    </source>
</evidence>
<dbReference type="Pfam" id="PF00176">
    <property type="entry name" value="SNF2-rel_dom"/>
    <property type="match status" value="1"/>
</dbReference>
<dbReference type="PROSITE" id="PS51192">
    <property type="entry name" value="HELICASE_ATP_BIND_1"/>
    <property type="match status" value="1"/>
</dbReference>
<organism evidence="9 10">
    <name type="scientific">Natronobacterium texcoconense</name>
    <dbReference type="NCBI Taxonomy" id="1095778"/>
    <lineage>
        <taxon>Archaea</taxon>
        <taxon>Methanobacteriati</taxon>
        <taxon>Methanobacteriota</taxon>
        <taxon>Stenosarchaea group</taxon>
        <taxon>Halobacteria</taxon>
        <taxon>Halobacteriales</taxon>
        <taxon>Natrialbaceae</taxon>
        <taxon>Natronobacterium</taxon>
    </lineage>
</organism>
<dbReference type="Proteomes" id="UP000198848">
    <property type="component" value="Unassembled WGS sequence"/>
</dbReference>
<dbReference type="InterPro" id="IPR000330">
    <property type="entry name" value="SNF2_N"/>
</dbReference>
<sequence length="949" mass="108129">MSVDTSNLLPGEVIRNRNRLWRVDGVDGQVVAATALDGPTTTHRFYAPIENIEKGSLPAPGIDRMGNPQFQDLLIQSNRLSMLHGTAPLMSLQRSRVIPTEYQLTPVVMALDMPEVRLLLADDVGLGKTIEAGLITSELLARNRADRILIVTPANLRDQWRETFEHFFHINAQITDRRSRKAMEKDVPPGTSVWDYYSKHIVSIDYAKQSHIRNQILSQDWDMVIIDEAHQAARPHTVSATVSPSKQRWEFAQDITDASTHALLLTATPHNGYTDSYASLLNMVNPDIVSGDLHDPQINREIAKRHVVQRRREDVEEWFGDDDENPFPDRDQQTVDVDPTDYETTTYDAVRDYGDALVEAAKHSDNRTLAQWTVIHFLKRALSSPEALRRSLRNRKDKLTDRLNELESDDDVIEETAGISEEMAQANALDSDPGEEYSETELGERVERVVTGDRHAIEIELETLEETLEAAERITKTRDSKLQQLLDQTLPARFNSGGTIIFTKYVDTLEYLEEHVRDEFGDRVSVHTLYGELGEAERNERFQEFADAERGVLIATDVISEGMNLQYAANQVIHYELPWNPNRLEQRNGRVDRYGQKAETVYIRTMVVNDPMDRTVLTKLIKKAQEIRSEYGFSPPYLGDDEGVLQLLDDDEIQHIMPQYTLQDFTDDGQDVVEESAFDDELLDRIKDESFYNHTEVDLSEVKERRDKTQKMLGGPDALKEFVNSGLDLFDCDRSMNADGTYEIEITTDELRGRDVEDHYERVTFEPNRAAEDDDAEMLDIAHPLVQRLIESVKEVALTSDDRYGRTAMRGTDAVDAPTAVYTYKIRYFAHTGDEPTVMEELVQLGLPLYGDKPLSAEELETLQDAESTAANRTEEEWRRDLEQAVNHDSLEDAIRDQADQRRSEIEAERREMRESLQEAGYGESMTGIDNLSVASRDLLTIGLNYPSQ</sequence>
<dbReference type="Gene3D" id="3.40.50.300">
    <property type="entry name" value="P-loop containing nucleotide triphosphate hydrolases"/>
    <property type="match status" value="1"/>
</dbReference>
<dbReference type="AlphaFoldDB" id="A0A1H1FYL3"/>
<keyword evidence="10" id="KW-1185">Reference proteome</keyword>
<dbReference type="Pfam" id="PF00271">
    <property type="entry name" value="Helicase_C"/>
    <property type="match status" value="1"/>
</dbReference>
<dbReference type="InterPro" id="IPR027417">
    <property type="entry name" value="P-loop_NTPase"/>
</dbReference>
<dbReference type="GO" id="GO:0005524">
    <property type="term" value="F:ATP binding"/>
    <property type="evidence" value="ECO:0007669"/>
    <property type="project" value="UniProtKB-KW"/>
</dbReference>
<evidence type="ECO:0000259" key="7">
    <source>
        <dbReference type="PROSITE" id="PS51192"/>
    </source>
</evidence>
<dbReference type="PROSITE" id="PS51194">
    <property type="entry name" value="HELICASE_CTER"/>
    <property type="match status" value="1"/>
</dbReference>
<evidence type="ECO:0000313" key="9">
    <source>
        <dbReference type="EMBL" id="SDR06011.1"/>
    </source>
</evidence>
<dbReference type="SUPFAM" id="SSF52540">
    <property type="entry name" value="P-loop containing nucleoside triphosphate hydrolases"/>
    <property type="match status" value="2"/>
</dbReference>
<dbReference type="CDD" id="cd18793">
    <property type="entry name" value="SF2_C_SNF"/>
    <property type="match status" value="1"/>
</dbReference>
<dbReference type="InterPro" id="IPR057342">
    <property type="entry name" value="DEXDc_RapA"/>
</dbReference>
<dbReference type="SMART" id="SM00487">
    <property type="entry name" value="DEXDc"/>
    <property type="match status" value="1"/>
</dbReference>
<feature type="domain" description="Helicase C-terminal" evidence="8">
    <location>
        <begin position="481"/>
        <end position="642"/>
    </location>
</feature>
<evidence type="ECO:0000256" key="6">
    <source>
        <dbReference type="SAM" id="MobiDB-lite"/>
    </source>
</evidence>
<evidence type="ECO:0000256" key="5">
    <source>
        <dbReference type="SAM" id="Coils"/>
    </source>
</evidence>
<dbReference type="PANTHER" id="PTHR45766">
    <property type="entry name" value="DNA ANNEALING HELICASE AND ENDONUCLEASE ZRANB3 FAMILY MEMBER"/>
    <property type="match status" value="1"/>
</dbReference>
<dbReference type="EMBL" id="FNLC01000002">
    <property type="protein sequence ID" value="SDR06011.1"/>
    <property type="molecule type" value="Genomic_DNA"/>
</dbReference>
<keyword evidence="5" id="KW-0175">Coiled coil</keyword>
<accession>A0A1H1FYL3</accession>
<dbReference type="CDD" id="cd18011">
    <property type="entry name" value="DEXDc_RapA"/>
    <property type="match status" value="1"/>
</dbReference>
<keyword evidence="3 9" id="KW-0347">Helicase</keyword>
<dbReference type="InterPro" id="IPR014001">
    <property type="entry name" value="Helicase_ATP-bd"/>
</dbReference>
<keyword evidence="1" id="KW-0547">Nucleotide-binding</keyword>
<dbReference type="PANTHER" id="PTHR45766:SF6">
    <property type="entry name" value="SWI_SNF-RELATED MATRIX-ASSOCIATED ACTIN-DEPENDENT REGULATOR OF CHROMATIN SUBFAMILY A-LIKE PROTEIN 1"/>
    <property type="match status" value="1"/>
</dbReference>
<dbReference type="GO" id="GO:0140097">
    <property type="term" value="F:catalytic activity, acting on DNA"/>
    <property type="evidence" value="ECO:0007669"/>
    <property type="project" value="UniProtKB-ARBA"/>
</dbReference>
<feature type="coiled-coil region" evidence="5">
    <location>
        <begin position="389"/>
        <end position="416"/>
    </location>
</feature>
<evidence type="ECO:0000259" key="8">
    <source>
        <dbReference type="PROSITE" id="PS51194"/>
    </source>
</evidence>
<keyword evidence="2" id="KW-0378">Hydrolase</keyword>
<feature type="region of interest" description="Disordered" evidence="6">
    <location>
        <begin position="890"/>
        <end position="921"/>
    </location>
</feature>